<protein>
    <submittedName>
        <fullName evidence="1">Uncharacterized protein</fullName>
    </submittedName>
</protein>
<keyword evidence="2" id="KW-1185">Reference proteome</keyword>
<sequence>MEHMVFGDPITEETLRGMDEYKNKTTITRTDIAYVALSAKDAVEAQASEYLEKLKGDQSASDVGVITYGKIHNLTGYTIMYSVDHNFSGKAPSGYPDKIKNGQSGMFTHKETSGSKSGSCGAVVYMGTNDNEEACDLMFSWSNPTNRDNRLRFCFCGLPKYATLIKRGEAGREAFPLYQISMVARVLIGLSLIPKLSGESSSGAMHEYVRLGGLAGFDPLLDAADKGSCCLYKPNPVKKNSMGINIVYGCSSVTSEPHD</sequence>
<proteinExistence type="predicted"/>
<accession>A0ACC0IJX9</accession>
<dbReference type="Proteomes" id="UP001060215">
    <property type="component" value="Chromosome 3"/>
</dbReference>
<evidence type="ECO:0000313" key="1">
    <source>
        <dbReference type="EMBL" id="KAI8025760.1"/>
    </source>
</evidence>
<evidence type="ECO:0000313" key="2">
    <source>
        <dbReference type="Proteomes" id="UP001060215"/>
    </source>
</evidence>
<organism evidence="1 2">
    <name type="scientific">Camellia lanceoleosa</name>
    <dbReference type="NCBI Taxonomy" id="1840588"/>
    <lineage>
        <taxon>Eukaryota</taxon>
        <taxon>Viridiplantae</taxon>
        <taxon>Streptophyta</taxon>
        <taxon>Embryophyta</taxon>
        <taxon>Tracheophyta</taxon>
        <taxon>Spermatophyta</taxon>
        <taxon>Magnoliopsida</taxon>
        <taxon>eudicotyledons</taxon>
        <taxon>Gunneridae</taxon>
        <taxon>Pentapetalae</taxon>
        <taxon>asterids</taxon>
        <taxon>Ericales</taxon>
        <taxon>Theaceae</taxon>
        <taxon>Camellia</taxon>
    </lineage>
</organism>
<name>A0ACC0IJX9_9ERIC</name>
<reference evidence="1 2" key="1">
    <citation type="journal article" date="2022" name="Plant J.">
        <title>Chromosome-level genome of Camellia lanceoleosa provides a valuable resource for understanding genome evolution and self-incompatibility.</title>
        <authorList>
            <person name="Gong W."/>
            <person name="Xiao S."/>
            <person name="Wang L."/>
            <person name="Liao Z."/>
            <person name="Chang Y."/>
            <person name="Mo W."/>
            <person name="Hu G."/>
            <person name="Li W."/>
            <person name="Zhao G."/>
            <person name="Zhu H."/>
            <person name="Hu X."/>
            <person name="Ji K."/>
            <person name="Xiang X."/>
            <person name="Song Q."/>
            <person name="Yuan D."/>
            <person name="Jin S."/>
            <person name="Zhang L."/>
        </authorList>
    </citation>
    <scope>NUCLEOTIDE SEQUENCE [LARGE SCALE GENOMIC DNA]</scope>
    <source>
        <strain evidence="1">SQ_2022a</strain>
    </source>
</reference>
<gene>
    <name evidence="1" type="ORF">LOK49_LG02G01808</name>
</gene>
<dbReference type="EMBL" id="CM045760">
    <property type="protein sequence ID" value="KAI8025760.1"/>
    <property type="molecule type" value="Genomic_DNA"/>
</dbReference>
<comment type="caution">
    <text evidence="1">The sequence shown here is derived from an EMBL/GenBank/DDBJ whole genome shotgun (WGS) entry which is preliminary data.</text>
</comment>